<organism evidence="2 3">
    <name type="scientific">Yersinia kristensenii</name>
    <dbReference type="NCBI Taxonomy" id="28152"/>
    <lineage>
        <taxon>Bacteria</taxon>
        <taxon>Pseudomonadati</taxon>
        <taxon>Pseudomonadota</taxon>
        <taxon>Gammaproteobacteria</taxon>
        <taxon>Enterobacterales</taxon>
        <taxon>Yersiniaceae</taxon>
        <taxon>Yersinia</taxon>
    </lineage>
</organism>
<evidence type="ECO:0000313" key="2">
    <source>
        <dbReference type="EMBL" id="CNE94346.1"/>
    </source>
</evidence>
<evidence type="ECO:0000313" key="3">
    <source>
        <dbReference type="Proteomes" id="UP000045824"/>
    </source>
</evidence>
<dbReference type="AlphaFoldDB" id="A0A0T9LGW8"/>
<proteinExistence type="predicted"/>
<evidence type="ECO:0000259" key="1">
    <source>
        <dbReference type="Pfam" id="PF22262"/>
    </source>
</evidence>
<sequence length="135" mass="15750">MMDHGRITQYLSQLLEQEFEFGVNDCHIMAFSVVDLILGNTNYRDELVGKYKTSKAGFRLLAKKGTFKNIKDLCEKIGETVLIPMEGDILLDPDGLHCSIYWMGKYLVLNEETKKYQMKKYSTDCEYLIYRIRKS</sequence>
<dbReference type="Pfam" id="PF22262">
    <property type="entry name" value="DUF6950"/>
    <property type="match status" value="1"/>
</dbReference>
<dbReference type="InterPro" id="IPR053802">
    <property type="entry name" value="DUF6950"/>
</dbReference>
<dbReference type="RefSeq" id="WP_046694727.1">
    <property type="nucleotide sequence ID" value="NZ_CAWMAB010000010.1"/>
</dbReference>
<protein>
    <recommendedName>
        <fullName evidence="1">DUF6950 domain-containing protein</fullName>
    </recommendedName>
</protein>
<dbReference type="Proteomes" id="UP000045824">
    <property type="component" value="Unassembled WGS sequence"/>
</dbReference>
<gene>
    <name evidence="2" type="ORF">ERS008491_02668</name>
</gene>
<reference evidence="2 3" key="1">
    <citation type="submission" date="2015-03" db="EMBL/GenBank/DDBJ databases">
        <authorList>
            <person name="Murphy D."/>
        </authorList>
    </citation>
    <scope>NUCLEOTIDE SEQUENCE [LARGE SCALE GENOMIC DNA]</scope>
    <source>
        <strain evidence="2 3">FCF326</strain>
    </source>
</reference>
<feature type="domain" description="DUF6950" evidence="1">
    <location>
        <begin position="6"/>
        <end position="112"/>
    </location>
</feature>
<dbReference type="EMBL" id="CPYI01000010">
    <property type="protein sequence ID" value="CNE94346.1"/>
    <property type="molecule type" value="Genomic_DNA"/>
</dbReference>
<name>A0A0T9LGW8_YERKR</name>
<accession>A0A0T9LGW8</accession>